<sequence length="1029" mass="115520">MGNDKGNNESVKSEMEDGEVEPMTDDENVVVAEKSGGVKVKMEGVDDGEREGVGESGNKERRKEGSKDRDADSNHRAEQEVVVVVGSKGGAAWTMSEKKESRDGPEDGAEHDENVGGNDSEEEDGANEAETGERSEAQDVQNSDEGDDDDEDTETPDRIGEEDEEKTREEEERKDAEKDLALTMSSSWAPLGDRGERERERDIDGGIRSLPFKVTSKSGREEMAEREIGAFREVQSEGGFKERIRSREDDGEPSKEKSRLKKQRLEPLLSLSLPDTSLHLASPDGHGGRSSHGHAVKSKGLVPSSSENERSFRSLAPTQSQSNGYTNSLSLSLSHPFFHNASCSLTQNSFDDKEGTTCSSRQVSLKNERLEGTQGSHASCQISYGREPYFHGALSEGSHDRSKHRRELPLYHRILQNGSAQFQAGEGTRDSSRSFMDERGGSLLGNEGSHGGGHRPQDHHYRWKEEASLTTEMERSRTGHDRHWGIHRDKNERLQPEGWPSPTKASSVQALLADRERRDPDAGRELNLSGSRGYHERDDESTGPDRSGGGVEENPQGLQQTVRIWLHEIVSDSIATMAHKLHRVNEPFLESLRKCTQDMLTSKRRKDDFVTLQKILQKRNDLSIDTLHQSNRTQLEILVALKTGIPAFLHPDVPLTTGELTEIFLGTKCRNVACKSQLPADDCECKVCSGKLGFCNACMCIVCSKFDFDSNTCRWIGCDYCLHWCHSECGIQMGYISSGISSQGTSDNPVMLFRCIGCGQTSELYGFVKEVFASCCKEWSIEKLAGELECVRRIFHRTEDLPGKQLFSKAEQSLVKLRSSKDCEAVCASMMKFFNDRDLSTSKVASTRPTMQGSEAVVPPPRELNSKLADVVRDAMNVMKAPNADYTELENARHALQVLDTEVEEKRQVASEIQYERYCAKTRVEELENIVLMKENEANHFQQKAEECRREAEALTQIVQLKNEKIEEEYQIKLNKLRLSELEDKRRKWYEEVQAMEKSQREYSAMKMSMVSDIRELLKKMEATKAQVT</sequence>
<dbReference type="InterPro" id="IPR004082">
    <property type="entry name" value="OBERON"/>
</dbReference>
<accession>A0A176VZN7</accession>
<dbReference type="PRINTS" id="PR01544">
    <property type="entry name" value="ARATH130DUF"/>
</dbReference>
<feature type="region of interest" description="Disordered" evidence="8">
    <location>
        <begin position="1"/>
        <end position="327"/>
    </location>
</feature>
<feature type="compositionally biased region" description="Basic and acidic residues" evidence="8">
    <location>
        <begin position="218"/>
        <end position="230"/>
    </location>
</feature>
<dbReference type="GO" id="GO:0008270">
    <property type="term" value="F:zinc ion binding"/>
    <property type="evidence" value="ECO:0007669"/>
    <property type="project" value="UniProtKB-KW"/>
</dbReference>
<dbReference type="Pfam" id="PF07227">
    <property type="entry name" value="PHD_Oberon"/>
    <property type="match status" value="1"/>
</dbReference>
<comment type="caution">
    <text evidence="11">The sequence shown here is derived from an EMBL/GenBank/DDBJ whole genome shotgun (WGS) entry which is preliminary data.</text>
</comment>
<dbReference type="Pfam" id="PF16312">
    <property type="entry name" value="Oberon_cc"/>
    <property type="match status" value="1"/>
</dbReference>
<evidence type="ECO:0000259" key="10">
    <source>
        <dbReference type="Pfam" id="PF16312"/>
    </source>
</evidence>
<protein>
    <recommendedName>
        <fullName evidence="13">OBERON-like protein</fullName>
    </recommendedName>
</protein>
<evidence type="ECO:0000256" key="5">
    <source>
        <dbReference type="ARBA" id="ARBA00023054"/>
    </source>
</evidence>
<evidence type="ECO:0000313" key="12">
    <source>
        <dbReference type="Proteomes" id="UP000077202"/>
    </source>
</evidence>
<feature type="compositionally biased region" description="Basic and acidic residues" evidence="8">
    <location>
        <begin position="96"/>
        <end position="105"/>
    </location>
</feature>
<evidence type="ECO:0000256" key="3">
    <source>
        <dbReference type="ARBA" id="ARBA00022771"/>
    </source>
</evidence>
<feature type="domain" description="Oberon coiled-coil region" evidence="10">
    <location>
        <begin position="891"/>
        <end position="1018"/>
    </location>
</feature>
<proteinExistence type="predicted"/>
<dbReference type="InterPro" id="IPR047578">
    <property type="entry name" value="OBE1-like_PHD"/>
</dbReference>
<feature type="compositionally biased region" description="Basic and acidic residues" evidence="8">
    <location>
        <begin position="50"/>
        <end position="79"/>
    </location>
</feature>
<dbReference type="CDD" id="cd15612">
    <property type="entry name" value="PHD_OBE1_like"/>
    <property type="match status" value="1"/>
</dbReference>
<evidence type="ECO:0000256" key="6">
    <source>
        <dbReference type="ARBA" id="ARBA00023242"/>
    </source>
</evidence>
<feature type="region of interest" description="Disordered" evidence="8">
    <location>
        <begin position="419"/>
        <end position="556"/>
    </location>
</feature>
<feature type="compositionally biased region" description="Acidic residues" evidence="8">
    <location>
        <begin position="16"/>
        <end position="28"/>
    </location>
</feature>
<dbReference type="GO" id="GO:0010492">
    <property type="term" value="P:maintenance of shoot apical meristem identity"/>
    <property type="evidence" value="ECO:0007669"/>
    <property type="project" value="TreeGrafter"/>
</dbReference>
<evidence type="ECO:0008006" key="13">
    <source>
        <dbReference type="Google" id="ProtNLM"/>
    </source>
</evidence>
<feature type="domain" description="Oberon-like PHD finger" evidence="9">
    <location>
        <begin position="669"/>
        <end position="793"/>
    </location>
</feature>
<evidence type="ECO:0000256" key="8">
    <source>
        <dbReference type="SAM" id="MobiDB-lite"/>
    </source>
</evidence>
<feature type="compositionally biased region" description="Basic and acidic residues" evidence="8">
    <location>
        <begin position="239"/>
        <end position="257"/>
    </location>
</feature>
<evidence type="ECO:0000256" key="7">
    <source>
        <dbReference type="SAM" id="Coils"/>
    </source>
</evidence>
<dbReference type="GO" id="GO:0010078">
    <property type="term" value="P:maintenance of root meristem identity"/>
    <property type="evidence" value="ECO:0007669"/>
    <property type="project" value="TreeGrafter"/>
</dbReference>
<feature type="compositionally biased region" description="Basic and acidic residues" evidence="8">
    <location>
        <begin position="427"/>
        <end position="440"/>
    </location>
</feature>
<evidence type="ECO:0000313" key="11">
    <source>
        <dbReference type="EMBL" id="OAE25665.1"/>
    </source>
</evidence>
<keyword evidence="6" id="KW-0539">Nucleus</keyword>
<organism evidence="11 12">
    <name type="scientific">Marchantia polymorpha subsp. ruderalis</name>
    <dbReference type="NCBI Taxonomy" id="1480154"/>
    <lineage>
        <taxon>Eukaryota</taxon>
        <taxon>Viridiplantae</taxon>
        <taxon>Streptophyta</taxon>
        <taxon>Embryophyta</taxon>
        <taxon>Marchantiophyta</taxon>
        <taxon>Marchantiopsida</taxon>
        <taxon>Marchantiidae</taxon>
        <taxon>Marchantiales</taxon>
        <taxon>Marchantiaceae</taxon>
        <taxon>Marchantia</taxon>
    </lineage>
</organism>
<dbReference type="AlphaFoldDB" id="A0A176VZN7"/>
<comment type="subcellular location">
    <subcellularLocation>
        <location evidence="1">Nucleus</location>
    </subcellularLocation>
</comment>
<keyword evidence="4" id="KW-0862">Zinc</keyword>
<keyword evidence="12" id="KW-1185">Reference proteome</keyword>
<evidence type="ECO:0000259" key="9">
    <source>
        <dbReference type="Pfam" id="PF07227"/>
    </source>
</evidence>
<feature type="compositionally biased region" description="Polar residues" evidence="8">
    <location>
        <begin position="316"/>
        <end position="327"/>
    </location>
</feature>
<dbReference type="EMBL" id="LVLJ01002295">
    <property type="protein sequence ID" value="OAE25665.1"/>
    <property type="molecule type" value="Genomic_DNA"/>
</dbReference>
<dbReference type="PANTHER" id="PTHR21736">
    <property type="entry name" value="VERNALIZATION-INSENSITIVE PROTEIN 3"/>
    <property type="match status" value="1"/>
</dbReference>
<feature type="compositionally biased region" description="Low complexity" evidence="8">
    <location>
        <begin position="266"/>
        <end position="280"/>
    </location>
</feature>
<gene>
    <name evidence="11" type="ORF">AXG93_4368s1250</name>
</gene>
<feature type="compositionally biased region" description="Basic and acidic residues" evidence="8">
    <location>
        <begin position="155"/>
        <end position="180"/>
    </location>
</feature>
<keyword evidence="5 7" id="KW-0175">Coiled coil</keyword>
<feature type="compositionally biased region" description="Acidic residues" evidence="8">
    <location>
        <begin position="142"/>
        <end position="154"/>
    </location>
</feature>
<dbReference type="GO" id="GO:0005634">
    <property type="term" value="C:nucleus"/>
    <property type="evidence" value="ECO:0007669"/>
    <property type="project" value="UniProtKB-SubCell"/>
</dbReference>
<dbReference type="InterPro" id="IPR032535">
    <property type="entry name" value="Oberon_CC"/>
</dbReference>
<feature type="coiled-coil region" evidence="7">
    <location>
        <begin position="889"/>
        <end position="999"/>
    </location>
</feature>
<feature type="compositionally biased region" description="Basic and acidic residues" evidence="8">
    <location>
        <begin position="513"/>
        <end position="524"/>
    </location>
</feature>
<dbReference type="PANTHER" id="PTHR21736:SF20">
    <property type="entry name" value="PROTEIN OBERON 4"/>
    <property type="match status" value="1"/>
</dbReference>
<evidence type="ECO:0000256" key="2">
    <source>
        <dbReference type="ARBA" id="ARBA00022723"/>
    </source>
</evidence>
<feature type="compositionally biased region" description="Basic and acidic residues" evidence="8">
    <location>
        <begin position="455"/>
        <end position="495"/>
    </location>
</feature>
<dbReference type="Proteomes" id="UP000077202">
    <property type="component" value="Unassembled WGS sequence"/>
</dbReference>
<evidence type="ECO:0000256" key="1">
    <source>
        <dbReference type="ARBA" id="ARBA00004123"/>
    </source>
</evidence>
<reference evidence="11" key="1">
    <citation type="submission" date="2016-03" db="EMBL/GenBank/DDBJ databases">
        <title>Mechanisms controlling the formation of the plant cell surface in tip-growing cells are functionally conserved among land plants.</title>
        <authorList>
            <person name="Honkanen S."/>
            <person name="Jones V.A."/>
            <person name="Morieri G."/>
            <person name="Champion C."/>
            <person name="Hetherington A.J."/>
            <person name="Kelly S."/>
            <person name="Saint-Marcoux D."/>
            <person name="Proust H."/>
            <person name="Prescott H."/>
            <person name="Dolan L."/>
        </authorList>
    </citation>
    <scope>NUCLEOTIDE SEQUENCE [LARGE SCALE GENOMIC DNA]</scope>
    <source>
        <tissue evidence="11">Whole gametophyte</tissue>
    </source>
</reference>
<evidence type="ECO:0000256" key="4">
    <source>
        <dbReference type="ARBA" id="ARBA00022833"/>
    </source>
</evidence>
<name>A0A176VZN7_MARPO</name>
<feature type="compositionally biased region" description="Basic and acidic residues" evidence="8">
    <location>
        <begin position="193"/>
        <end position="205"/>
    </location>
</feature>
<dbReference type="GO" id="GO:0010468">
    <property type="term" value="P:regulation of gene expression"/>
    <property type="evidence" value="ECO:0007669"/>
    <property type="project" value="TreeGrafter"/>
</dbReference>
<keyword evidence="2" id="KW-0479">Metal-binding</keyword>
<keyword evidence="3" id="KW-0863">Zinc-finger</keyword>
<dbReference type="InterPro" id="IPR032881">
    <property type="entry name" value="Oberon-like_PHD"/>
</dbReference>